<evidence type="ECO:0000313" key="5">
    <source>
        <dbReference type="EMBL" id="CAI4014184.1"/>
    </source>
</evidence>
<keyword evidence="7" id="KW-1185">Reference proteome</keyword>
<evidence type="ECO:0000256" key="4">
    <source>
        <dbReference type="RuleBase" id="RU362118"/>
    </source>
</evidence>
<evidence type="ECO:0000313" key="6">
    <source>
        <dbReference type="EMBL" id="CAL4801496.1"/>
    </source>
</evidence>
<evidence type="ECO:0000256" key="1">
    <source>
        <dbReference type="ARBA" id="ARBA00001933"/>
    </source>
</evidence>
<dbReference type="SUPFAM" id="SSF53383">
    <property type="entry name" value="PLP-dependent transferases"/>
    <property type="match status" value="1"/>
</dbReference>
<dbReference type="InterPro" id="IPR015421">
    <property type="entry name" value="PyrdxlP-dep_Trfase_major"/>
</dbReference>
<dbReference type="Proteomes" id="UP001152797">
    <property type="component" value="Unassembled WGS sequence"/>
</dbReference>
<evidence type="ECO:0000256" key="2">
    <source>
        <dbReference type="ARBA" id="ARBA00022898"/>
    </source>
</evidence>
<reference evidence="5" key="1">
    <citation type="submission" date="2022-10" db="EMBL/GenBank/DDBJ databases">
        <authorList>
            <person name="Chen Y."/>
            <person name="Dougan E. K."/>
            <person name="Chan C."/>
            <person name="Rhodes N."/>
            <person name="Thang M."/>
        </authorList>
    </citation>
    <scope>NUCLEOTIDE SEQUENCE</scope>
</reference>
<dbReference type="OrthoDB" id="3512640at2759"/>
<proteinExistence type="inferred from homology"/>
<dbReference type="GO" id="GO:0019346">
    <property type="term" value="P:transsulfuration"/>
    <property type="evidence" value="ECO:0007669"/>
    <property type="project" value="InterPro"/>
</dbReference>
<dbReference type="GO" id="GO:0016846">
    <property type="term" value="F:carbon-sulfur lyase activity"/>
    <property type="evidence" value="ECO:0007669"/>
    <property type="project" value="TreeGrafter"/>
</dbReference>
<reference evidence="6 7" key="2">
    <citation type="submission" date="2024-05" db="EMBL/GenBank/DDBJ databases">
        <authorList>
            <person name="Chen Y."/>
            <person name="Shah S."/>
            <person name="Dougan E. K."/>
            <person name="Thang M."/>
            <person name="Chan C."/>
        </authorList>
    </citation>
    <scope>NUCLEOTIDE SEQUENCE [LARGE SCALE GENOMIC DNA]</scope>
</reference>
<name>A0A9P1DPP4_9DINO</name>
<dbReference type="Gene3D" id="3.40.640.10">
    <property type="entry name" value="Type I PLP-dependent aspartate aminotransferase-like (Major domain)"/>
    <property type="match status" value="1"/>
</dbReference>
<dbReference type="EMBL" id="CAMXCT010006223">
    <property type="protein sequence ID" value="CAI4014184.1"/>
    <property type="molecule type" value="Genomic_DNA"/>
</dbReference>
<dbReference type="EMBL" id="CAMXCT030006223">
    <property type="protein sequence ID" value="CAL4801496.1"/>
    <property type="molecule type" value="Genomic_DNA"/>
</dbReference>
<organism evidence="5">
    <name type="scientific">Cladocopium goreaui</name>
    <dbReference type="NCBI Taxonomy" id="2562237"/>
    <lineage>
        <taxon>Eukaryota</taxon>
        <taxon>Sar</taxon>
        <taxon>Alveolata</taxon>
        <taxon>Dinophyceae</taxon>
        <taxon>Suessiales</taxon>
        <taxon>Symbiodiniaceae</taxon>
        <taxon>Cladocopium</taxon>
    </lineage>
</organism>
<gene>
    <name evidence="5" type="ORF">C1SCF055_LOCUS39101</name>
</gene>
<dbReference type="PANTHER" id="PTHR11808">
    <property type="entry name" value="TRANS-SULFURATION ENZYME FAMILY MEMBER"/>
    <property type="match status" value="1"/>
</dbReference>
<comment type="similarity">
    <text evidence="4">Belongs to the trans-sulfuration enzymes family.</text>
</comment>
<feature type="modified residue" description="N6-(pyridoxal phosphate)lysine" evidence="3">
    <location>
        <position position="178"/>
    </location>
</feature>
<evidence type="ECO:0000313" key="7">
    <source>
        <dbReference type="Proteomes" id="UP001152797"/>
    </source>
</evidence>
<dbReference type="Pfam" id="PF01053">
    <property type="entry name" value="Cys_Met_Meta_PP"/>
    <property type="match status" value="1"/>
</dbReference>
<dbReference type="GO" id="GO:0030170">
    <property type="term" value="F:pyridoxal phosphate binding"/>
    <property type="evidence" value="ECO:0007669"/>
    <property type="project" value="InterPro"/>
</dbReference>
<dbReference type="Gene3D" id="3.90.1150.10">
    <property type="entry name" value="Aspartate Aminotransferase, domain 1"/>
    <property type="match status" value="1"/>
</dbReference>
<comment type="cofactor">
    <cofactor evidence="1 4">
        <name>pyridoxal 5'-phosphate</name>
        <dbReference type="ChEBI" id="CHEBI:597326"/>
    </cofactor>
</comment>
<dbReference type="InterPro" id="IPR015424">
    <property type="entry name" value="PyrdxlP-dep_Trfase"/>
</dbReference>
<dbReference type="PIRSF" id="PIRSF001434">
    <property type="entry name" value="CGS"/>
    <property type="match status" value="1"/>
</dbReference>
<protein>
    <submittedName>
        <fullName evidence="6">Uncharacterized trans-sulfuration enzyme YHR112C</fullName>
    </submittedName>
</protein>
<dbReference type="EMBL" id="CAMXCT020006223">
    <property type="protein sequence ID" value="CAL1167559.1"/>
    <property type="molecule type" value="Genomic_DNA"/>
</dbReference>
<accession>A0A9P1DPP4</accession>
<keyword evidence="2 3" id="KW-0663">Pyridoxal phosphate</keyword>
<dbReference type="InterPro" id="IPR015422">
    <property type="entry name" value="PyrdxlP-dep_Trfase_small"/>
</dbReference>
<dbReference type="AlphaFoldDB" id="A0A9P1DPP4"/>
<dbReference type="InterPro" id="IPR000277">
    <property type="entry name" value="Cys/Met-Metab_PyrdxlP-dep_enz"/>
</dbReference>
<sequence length="362" mass="39315">MVETPFYSRALIPSQCTCPLFTFDHRFDQETPAHCVLYSSGLAAAFGIFSHFLPKRVFITGGYHGTHQVLAQLQKISDGARYKKEPLRSPEEIGAFLQAGDLIWLETPLNPTCEVADIQAYVAAARAKADVHVVVDGTFPGSYSAAVSSNFLEDWFAPPPLQRPLLLGVDAVMHATTKSLAGHSDALGGAVCVPSAEEAQRLKQDRMALGSTPGSLEVWLLMRSLRTLHLRAERQSQTATQLSGWLHEATKDKSHVLFGLVHSVQHPSLGAALTVASKQMKGFGGCFALELSTEAAAKAMPGALKLFRSATSLGGVESLIEWRRKWDSAISPLLLRISIGLEDFEHLKADLEQGILKVSSKE</sequence>
<evidence type="ECO:0000256" key="3">
    <source>
        <dbReference type="PIRSR" id="PIRSR001434-2"/>
    </source>
</evidence>
<dbReference type="GO" id="GO:0005737">
    <property type="term" value="C:cytoplasm"/>
    <property type="evidence" value="ECO:0007669"/>
    <property type="project" value="TreeGrafter"/>
</dbReference>
<dbReference type="PANTHER" id="PTHR11808:SF35">
    <property type="entry name" value="CYSTATHIONINE GAMMA-SYNTHASE (AFU_ORTHOLOGUE AFUA_7G01590)"/>
    <property type="match status" value="1"/>
</dbReference>
<comment type="caution">
    <text evidence="5">The sequence shown here is derived from an EMBL/GenBank/DDBJ whole genome shotgun (WGS) entry which is preliminary data.</text>
</comment>